<keyword evidence="5" id="KW-0808">Transferase</keyword>
<comment type="similarity">
    <text evidence="5">Belongs to the protein kinase superfamily.</text>
</comment>
<protein>
    <recommendedName>
        <fullName evidence="1">non-specific serine/threonine protein kinase</fullName>
        <ecNumber evidence="1">2.7.11.1</ecNumber>
    </recommendedName>
</protein>
<evidence type="ECO:0000313" key="8">
    <source>
        <dbReference type="EMBL" id="TFY77652.1"/>
    </source>
</evidence>
<accession>A0A4Y9ZS87</accession>
<feature type="non-terminal residue" evidence="8">
    <location>
        <position position="401"/>
    </location>
</feature>
<feature type="compositionally biased region" description="Basic and acidic residues" evidence="6">
    <location>
        <begin position="317"/>
        <end position="333"/>
    </location>
</feature>
<dbReference type="InterPro" id="IPR011009">
    <property type="entry name" value="Kinase-like_dom_sf"/>
</dbReference>
<dbReference type="AlphaFoldDB" id="A0A4Y9ZS87"/>
<dbReference type="EMBL" id="SFCI01000856">
    <property type="protein sequence ID" value="TFY77652.1"/>
    <property type="molecule type" value="Genomic_DNA"/>
</dbReference>
<feature type="domain" description="Protein kinase" evidence="7">
    <location>
        <begin position="11"/>
        <end position="270"/>
    </location>
</feature>
<gene>
    <name evidence="8" type="ORF">EWM64_g6358</name>
</gene>
<dbReference type="Pfam" id="PF00069">
    <property type="entry name" value="Pkinase"/>
    <property type="match status" value="1"/>
</dbReference>
<dbReference type="FunFam" id="1.10.510.10:FF:000421">
    <property type="entry name" value="Serine/threonine-protein kinase PAK 6"/>
    <property type="match status" value="1"/>
</dbReference>
<evidence type="ECO:0000259" key="7">
    <source>
        <dbReference type="PROSITE" id="PS50011"/>
    </source>
</evidence>
<evidence type="ECO:0000256" key="6">
    <source>
        <dbReference type="SAM" id="MobiDB-lite"/>
    </source>
</evidence>
<dbReference type="InterPro" id="IPR017441">
    <property type="entry name" value="Protein_kinase_ATP_BS"/>
</dbReference>
<dbReference type="EC" id="2.7.11.1" evidence="1"/>
<organism evidence="8 9">
    <name type="scientific">Hericium alpestre</name>
    <dbReference type="NCBI Taxonomy" id="135208"/>
    <lineage>
        <taxon>Eukaryota</taxon>
        <taxon>Fungi</taxon>
        <taxon>Dikarya</taxon>
        <taxon>Basidiomycota</taxon>
        <taxon>Agaricomycotina</taxon>
        <taxon>Agaricomycetes</taxon>
        <taxon>Russulales</taxon>
        <taxon>Hericiaceae</taxon>
        <taxon>Hericium</taxon>
    </lineage>
</organism>
<sequence length="401" mass="43580">MSASTSVHQLYQCLEQVGKGAFGSVHKGRHIPSGKVVAVKIVDLDGEGADDDDVASMQREVALLTQLRGGPNIVNYYGCFLDGPRVWIIMDFADGGSVRDFVEGSPNDGLEEKHVVIIIREVLIGLNYLHKCSVIHRDIKAANVLVTSSGKVLICDFGVSAILATTVGKRNTFIGTPYWMAPEVAQPSPSYDTKADIWSLGIMVYEMIKGSPPQAGVPQMKLIQMLPSLKPARFLENEASKDLRDFLPFCLTEAPADRLTAEELLKAKWIKASAKVPVTNLKVLLGRVPQRTEEEVSSESREPATEERSGNSFQDFDSEHPWEFDTVRSHTGETYEDTTTIRAGPAPTKLPPSLRHLFDADGAYPPDPFRIPTPGAAADGIPKPTVIIPPLSAPALSAPAL</sequence>
<evidence type="ECO:0000256" key="2">
    <source>
        <dbReference type="ARBA" id="ARBA00022741"/>
    </source>
</evidence>
<evidence type="ECO:0000256" key="1">
    <source>
        <dbReference type="ARBA" id="ARBA00012513"/>
    </source>
</evidence>
<dbReference type="GO" id="GO:0005524">
    <property type="term" value="F:ATP binding"/>
    <property type="evidence" value="ECO:0007669"/>
    <property type="project" value="UniProtKB-UniRule"/>
</dbReference>
<reference evidence="8 9" key="1">
    <citation type="submission" date="2019-02" db="EMBL/GenBank/DDBJ databases">
        <title>Genome sequencing of the rare red list fungi Hericium alpestre (H. flagellum).</title>
        <authorList>
            <person name="Buettner E."/>
            <person name="Kellner H."/>
        </authorList>
    </citation>
    <scope>NUCLEOTIDE SEQUENCE [LARGE SCALE GENOMIC DNA]</scope>
    <source>
        <strain evidence="8 9">DSM 108284</strain>
    </source>
</reference>
<evidence type="ECO:0000313" key="9">
    <source>
        <dbReference type="Proteomes" id="UP000298061"/>
    </source>
</evidence>
<dbReference type="InterPro" id="IPR000719">
    <property type="entry name" value="Prot_kinase_dom"/>
</dbReference>
<keyword evidence="3 4" id="KW-0067">ATP-binding</keyword>
<feature type="compositionally biased region" description="Basic and acidic residues" evidence="6">
    <location>
        <begin position="290"/>
        <end position="309"/>
    </location>
</feature>
<dbReference type="GO" id="GO:0004674">
    <property type="term" value="F:protein serine/threonine kinase activity"/>
    <property type="evidence" value="ECO:0007669"/>
    <property type="project" value="UniProtKB-KW"/>
</dbReference>
<dbReference type="PROSITE" id="PS00108">
    <property type="entry name" value="PROTEIN_KINASE_ST"/>
    <property type="match status" value="1"/>
</dbReference>
<comment type="caution">
    <text evidence="8">The sequence shown here is derived from an EMBL/GenBank/DDBJ whole genome shotgun (WGS) entry which is preliminary data.</text>
</comment>
<keyword evidence="2 4" id="KW-0547">Nucleotide-binding</keyword>
<dbReference type="InterPro" id="IPR008271">
    <property type="entry name" value="Ser/Thr_kinase_AS"/>
</dbReference>
<dbReference type="GO" id="GO:0005737">
    <property type="term" value="C:cytoplasm"/>
    <property type="evidence" value="ECO:0007669"/>
    <property type="project" value="TreeGrafter"/>
</dbReference>
<evidence type="ECO:0000256" key="4">
    <source>
        <dbReference type="PROSITE-ProRule" id="PRU10141"/>
    </source>
</evidence>
<dbReference type="PROSITE" id="PS00107">
    <property type="entry name" value="PROTEIN_KINASE_ATP"/>
    <property type="match status" value="1"/>
</dbReference>
<dbReference type="PANTHER" id="PTHR48012:SF21">
    <property type="entry name" value="PH DOMAIN-CONTAINING PROTEIN"/>
    <property type="match status" value="1"/>
</dbReference>
<dbReference type="STRING" id="135208.A0A4Y9ZS87"/>
<dbReference type="PROSITE" id="PS50011">
    <property type="entry name" value="PROTEIN_KINASE_DOM"/>
    <property type="match status" value="1"/>
</dbReference>
<evidence type="ECO:0000256" key="3">
    <source>
        <dbReference type="ARBA" id="ARBA00022840"/>
    </source>
</evidence>
<dbReference type="PANTHER" id="PTHR48012">
    <property type="entry name" value="STERILE20-LIKE KINASE, ISOFORM B-RELATED"/>
    <property type="match status" value="1"/>
</dbReference>
<dbReference type="InterPro" id="IPR050629">
    <property type="entry name" value="STE20/SPS1-PAK"/>
</dbReference>
<dbReference type="SMART" id="SM00220">
    <property type="entry name" value="S_TKc"/>
    <property type="match status" value="1"/>
</dbReference>
<feature type="region of interest" description="Disordered" evidence="6">
    <location>
        <begin position="289"/>
        <end position="367"/>
    </location>
</feature>
<keyword evidence="9" id="KW-1185">Reference proteome</keyword>
<name>A0A4Y9ZS87_9AGAM</name>
<keyword evidence="5" id="KW-0723">Serine/threonine-protein kinase</keyword>
<evidence type="ECO:0000256" key="5">
    <source>
        <dbReference type="RuleBase" id="RU000304"/>
    </source>
</evidence>
<feature type="binding site" evidence="4">
    <location>
        <position position="40"/>
    </location>
    <ligand>
        <name>ATP</name>
        <dbReference type="ChEBI" id="CHEBI:30616"/>
    </ligand>
</feature>
<dbReference type="SUPFAM" id="SSF56112">
    <property type="entry name" value="Protein kinase-like (PK-like)"/>
    <property type="match status" value="1"/>
</dbReference>
<dbReference type="Gene3D" id="1.10.510.10">
    <property type="entry name" value="Transferase(Phosphotransferase) domain 1"/>
    <property type="match status" value="1"/>
</dbReference>
<keyword evidence="5" id="KW-0418">Kinase</keyword>
<dbReference type="OrthoDB" id="248923at2759"/>
<dbReference type="Proteomes" id="UP000298061">
    <property type="component" value="Unassembled WGS sequence"/>
</dbReference>
<proteinExistence type="inferred from homology"/>